<organism evidence="2 3">
    <name type="scientific">Heterodera trifolii</name>
    <dbReference type="NCBI Taxonomy" id="157864"/>
    <lineage>
        <taxon>Eukaryota</taxon>
        <taxon>Metazoa</taxon>
        <taxon>Ecdysozoa</taxon>
        <taxon>Nematoda</taxon>
        <taxon>Chromadorea</taxon>
        <taxon>Rhabditida</taxon>
        <taxon>Tylenchina</taxon>
        <taxon>Tylenchomorpha</taxon>
        <taxon>Tylenchoidea</taxon>
        <taxon>Heteroderidae</taxon>
        <taxon>Heteroderinae</taxon>
        <taxon>Heterodera</taxon>
    </lineage>
</organism>
<gene>
    <name evidence="2" type="ORF">niasHT_026037</name>
</gene>
<comment type="caution">
    <text evidence="2">The sequence shown here is derived from an EMBL/GenBank/DDBJ whole genome shotgun (WGS) entry which is preliminary data.</text>
</comment>
<evidence type="ECO:0000313" key="3">
    <source>
        <dbReference type="Proteomes" id="UP001620626"/>
    </source>
</evidence>
<dbReference type="AlphaFoldDB" id="A0ABD2KJ50"/>
<dbReference type="EMBL" id="JBICBT010000745">
    <property type="protein sequence ID" value="KAL3102896.1"/>
    <property type="molecule type" value="Genomic_DNA"/>
</dbReference>
<accession>A0ABD2KJ50</accession>
<reference evidence="2 3" key="1">
    <citation type="submission" date="2024-10" db="EMBL/GenBank/DDBJ databases">
        <authorList>
            <person name="Kim D."/>
        </authorList>
    </citation>
    <scope>NUCLEOTIDE SEQUENCE [LARGE SCALE GENOMIC DNA]</scope>
    <source>
        <strain evidence="2">BH-2024</strain>
    </source>
</reference>
<evidence type="ECO:0000313" key="2">
    <source>
        <dbReference type="EMBL" id="KAL3102896.1"/>
    </source>
</evidence>
<evidence type="ECO:0000256" key="1">
    <source>
        <dbReference type="SAM" id="Phobius"/>
    </source>
</evidence>
<sequence length="351" mass="41223">MSVISKEAKKRMGKKIFISGDDFLAVFELLPPRQLGLGIALISHRFDCFVDEHFKTRRWSLEYMQIRSKIEDNGLTEMQIFNARGESLPIQKEAMPKKVIGFKHLLINYIDRNVIEFLRQFSSLFANCGIYLVVYTNNDCIVELFMRNIWPQLKGGIRGLKFDYPFNFHFLRFFGNSSILSDCSSLRFVFSHDDIFSGFPLDDCSNATSGQAMANWLFSLRPDGVPKMLKCYCHYEVDDWPSQAEGLKKVIKPSSFRFHFFPLFFRHFPMLLHVPISSFFIFLLSNYVVPFELTNELTGERLSLKNANNYGSYLLIRCPILRDENKWTKWENEAIEWDFNEQWNKITIHIK</sequence>
<keyword evidence="1" id="KW-0812">Transmembrane</keyword>
<proteinExistence type="predicted"/>
<feature type="transmembrane region" description="Helical" evidence="1">
    <location>
        <begin position="270"/>
        <end position="289"/>
    </location>
</feature>
<protein>
    <submittedName>
        <fullName evidence="2">Uncharacterized protein</fullName>
    </submittedName>
</protein>
<name>A0ABD2KJ50_9BILA</name>
<keyword evidence="3" id="KW-1185">Reference proteome</keyword>
<dbReference type="Proteomes" id="UP001620626">
    <property type="component" value="Unassembled WGS sequence"/>
</dbReference>
<keyword evidence="1" id="KW-1133">Transmembrane helix</keyword>
<keyword evidence="1" id="KW-0472">Membrane</keyword>